<dbReference type="InterPro" id="IPR050491">
    <property type="entry name" value="AmpC-like"/>
</dbReference>
<feature type="domain" description="Beta-lactamase-related" evidence="1">
    <location>
        <begin position="15"/>
        <end position="133"/>
    </location>
</feature>
<keyword evidence="3" id="KW-1185">Reference proteome</keyword>
<name>A0A7Y9GFR7_9ACTN</name>
<dbReference type="Pfam" id="PF00144">
    <property type="entry name" value="Beta-lactamase"/>
    <property type="match status" value="1"/>
</dbReference>
<sequence>MRTVFAGRTGDTALAGAAPSWDPMPRSVGPAARLIVSAGDMARFARTHLENGTAPGGARVLSPQAVAAMQYREVDVPDKWTVSADGWGLGGTLYDWDGVTGYGHDGAAIGQYAYLRVVPQANVALVLMTNGGAARLLYADLFRELLAELAGVTMPAPFAPADPAPAVDLAPLLGTYRREGVVITVSRDPTARPTCGTSSSTT</sequence>
<reference evidence="2 3" key="1">
    <citation type="submission" date="2020-07" db="EMBL/GenBank/DDBJ databases">
        <title>Sequencing the genomes of 1000 actinobacteria strains.</title>
        <authorList>
            <person name="Klenk H.-P."/>
        </authorList>
    </citation>
    <scope>NUCLEOTIDE SEQUENCE [LARGE SCALE GENOMIC DNA]</scope>
    <source>
        <strain evidence="2 3">DSM 43461</strain>
    </source>
</reference>
<proteinExistence type="predicted"/>
<comment type="caution">
    <text evidence="2">The sequence shown here is derived from an EMBL/GenBank/DDBJ whole genome shotgun (WGS) entry which is preliminary data.</text>
</comment>
<accession>A0A7Y9GFR7</accession>
<dbReference type="Proteomes" id="UP000591272">
    <property type="component" value="Unassembled WGS sequence"/>
</dbReference>
<organism evidence="2 3">
    <name type="scientific">Actinomadura citrea</name>
    <dbReference type="NCBI Taxonomy" id="46158"/>
    <lineage>
        <taxon>Bacteria</taxon>
        <taxon>Bacillati</taxon>
        <taxon>Actinomycetota</taxon>
        <taxon>Actinomycetes</taxon>
        <taxon>Streptosporangiales</taxon>
        <taxon>Thermomonosporaceae</taxon>
        <taxon>Actinomadura</taxon>
    </lineage>
</organism>
<dbReference type="EMBL" id="JACCBT010000001">
    <property type="protein sequence ID" value="NYE15581.1"/>
    <property type="molecule type" value="Genomic_DNA"/>
</dbReference>
<dbReference type="PANTHER" id="PTHR46825">
    <property type="entry name" value="D-ALANYL-D-ALANINE-CARBOXYPEPTIDASE/ENDOPEPTIDASE AMPH"/>
    <property type="match status" value="1"/>
</dbReference>
<dbReference type="Gene3D" id="3.40.710.10">
    <property type="entry name" value="DD-peptidase/beta-lactamase superfamily"/>
    <property type="match status" value="1"/>
</dbReference>
<evidence type="ECO:0000313" key="3">
    <source>
        <dbReference type="Proteomes" id="UP000591272"/>
    </source>
</evidence>
<protein>
    <submittedName>
        <fullName evidence="2">CubicO group peptidase (Beta-lactamase class C family)</fullName>
    </submittedName>
</protein>
<dbReference type="InterPro" id="IPR001466">
    <property type="entry name" value="Beta-lactam-related"/>
</dbReference>
<dbReference type="PANTHER" id="PTHR46825:SF9">
    <property type="entry name" value="BETA-LACTAMASE-RELATED DOMAIN-CONTAINING PROTEIN"/>
    <property type="match status" value="1"/>
</dbReference>
<dbReference type="AlphaFoldDB" id="A0A7Y9GFR7"/>
<evidence type="ECO:0000313" key="2">
    <source>
        <dbReference type="EMBL" id="NYE15581.1"/>
    </source>
</evidence>
<dbReference type="RefSeq" id="WP_229810106.1">
    <property type="nucleotide sequence ID" value="NZ_BMRD01000004.1"/>
</dbReference>
<dbReference type="InterPro" id="IPR012338">
    <property type="entry name" value="Beta-lactam/transpept-like"/>
</dbReference>
<evidence type="ECO:0000259" key="1">
    <source>
        <dbReference type="Pfam" id="PF00144"/>
    </source>
</evidence>
<dbReference type="SUPFAM" id="SSF56601">
    <property type="entry name" value="beta-lactamase/transpeptidase-like"/>
    <property type="match status" value="1"/>
</dbReference>
<gene>
    <name evidence="2" type="ORF">BJ999_005877</name>
</gene>